<proteinExistence type="predicted"/>
<protein>
    <submittedName>
        <fullName evidence="1">Uncharacterized protein</fullName>
    </submittedName>
</protein>
<organism evidence="1">
    <name type="scientific">Rhizophora mucronata</name>
    <name type="common">Asiatic mangrove</name>
    <dbReference type="NCBI Taxonomy" id="61149"/>
    <lineage>
        <taxon>Eukaryota</taxon>
        <taxon>Viridiplantae</taxon>
        <taxon>Streptophyta</taxon>
        <taxon>Embryophyta</taxon>
        <taxon>Tracheophyta</taxon>
        <taxon>Spermatophyta</taxon>
        <taxon>Magnoliopsida</taxon>
        <taxon>eudicotyledons</taxon>
        <taxon>Gunneridae</taxon>
        <taxon>Pentapetalae</taxon>
        <taxon>rosids</taxon>
        <taxon>fabids</taxon>
        <taxon>Malpighiales</taxon>
        <taxon>Rhizophoraceae</taxon>
        <taxon>Rhizophora</taxon>
    </lineage>
</organism>
<reference evidence="1" key="1">
    <citation type="submission" date="2018-02" db="EMBL/GenBank/DDBJ databases">
        <title>Rhizophora mucronata_Transcriptome.</title>
        <authorList>
            <person name="Meera S.P."/>
            <person name="Sreeshan A."/>
            <person name="Augustine A."/>
        </authorList>
    </citation>
    <scope>NUCLEOTIDE SEQUENCE</scope>
    <source>
        <tissue evidence="1">Leaf</tissue>
    </source>
</reference>
<dbReference type="AlphaFoldDB" id="A0A2P2P9L9"/>
<name>A0A2P2P9L9_RHIMU</name>
<evidence type="ECO:0000313" key="1">
    <source>
        <dbReference type="EMBL" id="MBX51387.1"/>
    </source>
</evidence>
<sequence length="44" mass="4893">MTLLAISDWDFYLKTQKNFPASNQIGLHKIRFSCGAVLASDGSF</sequence>
<accession>A0A2P2P9L9</accession>
<dbReference type="EMBL" id="GGEC01070903">
    <property type="protein sequence ID" value="MBX51387.1"/>
    <property type="molecule type" value="Transcribed_RNA"/>
</dbReference>